<dbReference type="EMBL" id="JAGQLM010000131">
    <property type="protein sequence ID" value="MCA9375271.1"/>
    <property type="molecule type" value="Genomic_DNA"/>
</dbReference>
<organism evidence="1 2">
    <name type="scientific">Candidatus Dojkabacteria bacterium</name>
    <dbReference type="NCBI Taxonomy" id="2099670"/>
    <lineage>
        <taxon>Bacteria</taxon>
        <taxon>Candidatus Dojkabacteria</taxon>
    </lineage>
</organism>
<dbReference type="AlphaFoldDB" id="A0A955KWV6"/>
<sequence length="66" mass="7342">PAQQILPGLKHLLPENEVYELEDGDEVALTSHILIQAPHLNSYRKAEINSVSKTLLGHNLGKRNFA</sequence>
<gene>
    <name evidence="1" type="ORF">KC622_02995</name>
</gene>
<protein>
    <submittedName>
        <fullName evidence="1">Uncharacterized protein</fullName>
    </submittedName>
</protein>
<comment type="caution">
    <text evidence="1">The sequence shown here is derived from an EMBL/GenBank/DDBJ whole genome shotgun (WGS) entry which is preliminary data.</text>
</comment>
<evidence type="ECO:0000313" key="1">
    <source>
        <dbReference type="EMBL" id="MCA9375271.1"/>
    </source>
</evidence>
<reference evidence="1" key="2">
    <citation type="journal article" date="2021" name="Microbiome">
        <title>Successional dynamics and alternative stable states in a saline activated sludge microbial community over 9 years.</title>
        <authorList>
            <person name="Wang Y."/>
            <person name="Ye J."/>
            <person name="Ju F."/>
            <person name="Liu L."/>
            <person name="Boyd J.A."/>
            <person name="Deng Y."/>
            <person name="Parks D.H."/>
            <person name="Jiang X."/>
            <person name="Yin X."/>
            <person name="Woodcroft B.J."/>
            <person name="Tyson G.W."/>
            <person name="Hugenholtz P."/>
            <person name="Polz M.F."/>
            <person name="Zhang T."/>
        </authorList>
    </citation>
    <scope>NUCLEOTIDE SEQUENCE</scope>
    <source>
        <strain evidence="1">HKST-UBA16</strain>
    </source>
</reference>
<accession>A0A955KWV6</accession>
<proteinExistence type="predicted"/>
<name>A0A955KWV6_9BACT</name>
<dbReference type="Proteomes" id="UP000748332">
    <property type="component" value="Unassembled WGS sequence"/>
</dbReference>
<feature type="non-terminal residue" evidence="1">
    <location>
        <position position="1"/>
    </location>
</feature>
<reference evidence="1" key="1">
    <citation type="submission" date="2020-04" db="EMBL/GenBank/DDBJ databases">
        <authorList>
            <person name="Zhang T."/>
        </authorList>
    </citation>
    <scope>NUCLEOTIDE SEQUENCE</scope>
    <source>
        <strain evidence="1">HKST-UBA16</strain>
    </source>
</reference>
<evidence type="ECO:0000313" key="2">
    <source>
        <dbReference type="Proteomes" id="UP000748332"/>
    </source>
</evidence>